<evidence type="ECO:0000313" key="15">
    <source>
        <dbReference type="Proteomes" id="UP001218218"/>
    </source>
</evidence>
<dbReference type="GO" id="GO:0004497">
    <property type="term" value="F:monooxygenase activity"/>
    <property type="evidence" value="ECO:0007669"/>
    <property type="project" value="UniProtKB-KW"/>
</dbReference>
<dbReference type="InterPro" id="IPR036396">
    <property type="entry name" value="Cyt_P450_sf"/>
</dbReference>
<protein>
    <submittedName>
        <fullName evidence="14">Cytochrome P450</fullName>
    </submittedName>
</protein>
<keyword evidence="8" id="KW-1133">Transmembrane helix</keyword>
<comment type="subcellular location">
    <subcellularLocation>
        <location evidence="2">Membrane</location>
        <topology evidence="2">Single-pass membrane protein</topology>
    </subcellularLocation>
</comment>
<sequence>MSGALMMDVTYGIDACSSDDQYISIAEEAMHGLSVVSIPEAFLVDTIHALKYVPDWVPGAGCKLKAKAWRKVTRALQEVPFTETKRNIAMRAARTSFTSLNLRSLEELKGSDKATQEAVFKAAAASTEKSAGENRLKVVGAGQLPDFTDEAALPYVSAIVKEALRWKSVTPIAIPHYLAVEDEYRGYRIPADSVVVGNAWALLQDETMYPNPEAFRPERFLLNGKLNPAIRDPETVAFGFGR</sequence>
<dbReference type="AlphaFoldDB" id="A0AAD6ZKA1"/>
<comment type="pathway">
    <text evidence="3">Secondary metabolite biosynthesis.</text>
</comment>
<evidence type="ECO:0000256" key="9">
    <source>
        <dbReference type="ARBA" id="ARBA00023002"/>
    </source>
</evidence>
<evidence type="ECO:0000256" key="8">
    <source>
        <dbReference type="ARBA" id="ARBA00022989"/>
    </source>
</evidence>
<dbReference type="InterPro" id="IPR050364">
    <property type="entry name" value="Cytochrome_P450_fung"/>
</dbReference>
<dbReference type="Gene3D" id="1.10.630.10">
    <property type="entry name" value="Cytochrome P450"/>
    <property type="match status" value="2"/>
</dbReference>
<comment type="caution">
    <text evidence="14">The sequence shown here is derived from an EMBL/GenBank/DDBJ whole genome shotgun (WGS) entry which is preliminary data.</text>
</comment>
<comment type="similarity">
    <text evidence="4">Belongs to the cytochrome P450 family.</text>
</comment>
<keyword evidence="6" id="KW-0812">Transmembrane</keyword>
<evidence type="ECO:0000256" key="3">
    <source>
        <dbReference type="ARBA" id="ARBA00005179"/>
    </source>
</evidence>
<evidence type="ECO:0000256" key="10">
    <source>
        <dbReference type="ARBA" id="ARBA00023004"/>
    </source>
</evidence>
<keyword evidence="11" id="KW-0503">Monooxygenase</keyword>
<dbReference type="Pfam" id="PF00067">
    <property type="entry name" value="p450"/>
    <property type="match status" value="1"/>
</dbReference>
<dbReference type="GO" id="GO:0020037">
    <property type="term" value="F:heme binding"/>
    <property type="evidence" value="ECO:0007669"/>
    <property type="project" value="InterPro"/>
</dbReference>
<organism evidence="14 15">
    <name type="scientific">Mycena albidolilacea</name>
    <dbReference type="NCBI Taxonomy" id="1033008"/>
    <lineage>
        <taxon>Eukaryota</taxon>
        <taxon>Fungi</taxon>
        <taxon>Dikarya</taxon>
        <taxon>Basidiomycota</taxon>
        <taxon>Agaricomycotina</taxon>
        <taxon>Agaricomycetes</taxon>
        <taxon>Agaricomycetidae</taxon>
        <taxon>Agaricales</taxon>
        <taxon>Marasmiineae</taxon>
        <taxon>Mycenaceae</taxon>
        <taxon>Mycena</taxon>
    </lineage>
</organism>
<keyword evidence="5" id="KW-0349">Heme</keyword>
<dbReference type="Proteomes" id="UP001218218">
    <property type="component" value="Unassembled WGS sequence"/>
</dbReference>
<gene>
    <name evidence="14" type="ORF">DFH08DRAFT_1084707</name>
</gene>
<accession>A0AAD6ZKA1</accession>
<dbReference type="EMBL" id="JARIHO010000041">
    <property type="protein sequence ID" value="KAJ7327519.1"/>
    <property type="molecule type" value="Genomic_DNA"/>
</dbReference>
<keyword evidence="9" id="KW-0560">Oxidoreductase</keyword>
<dbReference type="PANTHER" id="PTHR46300:SF2">
    <property type="entry name" value="CYTOCHROME P450 MONOOXYGENASE ALNH-RELATED"/>
    <property type="match status" value="1"/>
</dbReference>
<feature type="non-terminal residue" evidence="14">
    <location>
        <position position="1"/>
    </location>
</feature>
<evidence type="ECO:0000256" key="1">
    <source>
        <dbReference type="ARBA" id="ARBA00001971"/>
    </source>
</evidence>
<evidence type="ECO:0000256" key="4">
    <source>
        <dbReference type="ARBA" id="ARBA00010617"/>
    </source>
</evidence>
<dbReference type="PRINTS" id="PR00463">
    <property type="entry name" value="EP450I"/>
</dbReference>
<evidence type="ECO:0000256" key="11">
    <source>
        <dbReference type="ARBA" id="ARBA00023033"/>
    </source>
</evidence>
<dbReference type="GO" id="GO:0005506">
    <property type="term" value="F:iron ion binding"/>
    <property type="evidence" value="ECO:0007669"/>
    <property type="project" value="InterPro"/>
</dbReference>
<dbReference type="PANTHER" id="PTHR46300">
    <property type="entry name" value="P450, PUTATIVE (EUROFUNG)-RELATED-RELATED"/>
    <property type="match status" value="1"/>
</dbReference>
<evidence type="ECO:0000256" key="7">
    <source>
        <dbReference type="ARBA" id="ARBA00022723"/>
    </source>
</evidence>
<dbReference type="SUPFAM" id="SSF48264">
    <property type="entry name" value="Cytochrome P450"/>
    <property type="match status" value="1"/>
</dbReference>
<evidence type="ECO:0000256" key="5">
    <source>
        <dbReference type="ARBA" id="ARBA00022617"/>
    </source>
</evidence>
<reference evidence="14" key="1">
    <citation type="submission" date="2023-03" db="EMBL/GenBank/DDBJ databases">
        <title>Massive genome expansion in bonnet fungi (Mycena s.s.) driven by repeated elements and novel gene families across ecological guilds.</title>
        <authorList>
            <consortium name="Lawrence Berkeley National Laboratory"/>
            <person name="Harder C.B."/>
            <person name="Miyauchi S."/>
            <person name="Viragh M."/>
            <person name="Kuo A."/>
            <person name="Thoen E."/>
            <person name="Andreopoulos B."/>
            <person name="Lu D."/>
            <person name="Skrede I."/>
            <person name="Drula E."/>
            <person name="Henrissat B."/>
            <person name="Morin E."/>
            <person name="Kohler A."/>
            <person name="Barry K."/>
            <person name="LaButti K."/>
            <person name="Morin E."/>
            <person name="Salamov A."/>
            <person name="Lipzen A."/>
            <person name="Mereny Z."/>
            <person name="Hegedus B."/>
            <person name="Baldrian P."/>
            <person name="Stursova M."/>
            <person name="Weitz H."/>
            <person name="Taylor A."/>
            <person name="Grigoriev I.V."/>
            <person name="Nagy L.G."/>
            <person name="Martin F."/>
            <person name="Kauserud H."/>
        </authorList>
    </citation>
    <scope>NUCLEOTIDE SEQUENCE</scope>
    <source>
        <strain evidence="14">CBHHK002</strain>
    </source>
</reference>
<evidence type="ECO:0000256" key="12">
    <source>
        <dbReference type="ARBA" id="ARBA00023136"/>
    </source>
</evidence>
<evidence type="ECO:0000256" key="13">
    <source>
        <dbReference type="ARBA" id="ARBA00023180"/>
    </source>
</evidence>
<keyword evidence="15" id="KW-1185">Reference proteome</keyword>
<keyword evidence="10" id="KW-0408">Iron</keyword>
<evidence type="ECO:0000313" key="14">
    <source>
        <dbReference type="EMBL" id="KAJ7327519.1"/>
    </source>
</evidence>
<evidence type="ECO:0000256" key="6">
    <source>
        <dbReference type="ARBA" id="ARBA00022692"/>
    </source>
</evidence>
<evidence type="ECO:0000256" key="2">
    <source>
        <dbReference type="ARBA" id="ARBA00004167"/>
    </source>
</evidence>
<comment type="cofactor">
    <cofactor evidence="1">
        <name>heme</name>
        <dbReference type="ChEBI" id="CHEBI:30413"/>
    </cofactor>
</comment>
<keyword evidence="7" id="KW-0479">Metal-binding</keyword>
<dbReference type="InterPro" id="IPR002401">
    <property type="entry name" value="Cyt_P450_E_grp-I"/>
</dbReference>
<keyword evidence="13" id="KW-0325">Glycoprotein</keyword>
<dbReference type="GO" id="GO:0016705">
    <property type="term" value="F:oxidoreductase activity, acting on paired donors, with incorporation or reduction of molecular oxygen"/>
    <property type="evidence" value="ECO:0007669"/>
    <property type="project" value="InterPro"/>
</dbReference>
<dbReference type="InterPro" id="IPR001128">
    <property type="entry name" value="Cyt_P450"/>
</dbReference>
<name>A0AAD6ZKA1_9AGAR</name>
<proteinExistence type="inferred from homology"/>
<keyword evidence="12" id="KW-0472">Membrane</keyword>